<feature type="DNA-binding region" description="H-T-H motif" evidence="4">
    <location>
        <begin position="33"/>
        <end position="52"/>
    </location>
</feature>
<dbReference type="Gene3D" id="1.10.357.10">
    <property type="entry name" value="Tetracycline Repressor, domain 2"/>
    <property type="match status" value="1"/>
</dbReference>
<evidence type="ECO:0000313" key="7">
    <source>
        <dbReference type="Proteomes" id="UP000187172"/>
    </source>
</evidence>
<dbReference type="GO" id="GO:0003677">
    <property type="term" value="F:DNA binding"/>
    <property type="evidence" value="ECO:0007669"/>
    <property type="project" value="UniProtKB-UniRule"/>
</dbReference>
<dbReference type="SUPFAM" id="SSF46689">
    <property type="entry name" value="Homeodomain-like"/>
    <property type="match status" value="1"/>
</dbReference>
<organism evidence="6 7">
    <name type="scientific">Paenibacillus rhizosphaerae</name>
    <dbReference type="NCBI Taxonomy" id="297318"/>
    <lineage>
        <taxon>Bacteria</taxon>
        <taxon>Bacillati</taxon>
        <taxon>Bacillota</taxon>
        <taxon>Bacilli</taxon>
        <taxon>Bacillales</taxon>
        <taxon>Paenibacillaceae</taxon>
        <taxon>Paenibacillus</taxon>
    </lineage>
</organism>
<evidence type="ECO:0000256" key="1">
    <source>
        <dbReference type="ARBA" id="ARBA00023015"/>
    </source>
</evidence>
<dbReference type="PROSITE" id="PS50977">
    <property type="entry name" value="HTH_TETR_2"/>
    <property type="match status" value="1"/>
</dbReference>
<dbReference type="Proteomes" id="UP000187172">
    <property type="component" value="Unassembled WGS sequence"/>
</dbReference>
<proteinExistence type="predicted"/>
<evidence type="ECO:0000256" key="4">
    <source>
        <dbReference type="PROSITE-ProRule" id="PRU00335"/>
    </source>
</evidence>
<feature type="domain" description="HTH tetR-type" evidence="5">
    <location>
        <begin position="10"/>
        <end position="70"/>
    </location>
</feature>
<evidence type="ECO:0000313" key="6">
    <source>
        <dbReference type="EMBL" id="OMF52759.1"/>
    </source>
</evidence>
<dbReference type="Pfam" id="PF00440">
    <property type="entry name" value="TetR_N"/>
    <property type="match status" value="1"/>
</dbReference>
<keyword evidence="3" id="KW-0804">Transcription</keyword>
<dbReference type="PRINTS" id="PR00455">
    <property type="entry name" value="HTHTETR"/>
</dbReference>
<evidence type="ECO:0000256" key="2">
    <source>
        <dbReference type="ARBA" id="ARBA00023125"/>
    </source>
</evidence>
<dbReference type="STRING" id="297318.BK138_22075"/>
<keyword evidence="1" id="KW-0805">Transcription regulation</keyword>
<dbReference type="PANTHER" id="PTHR47506:SF3">
    <property type="entry name" value="HTH-TYPE TRANSCRIPTIONAL REGULATOR LMRA"/>
    <property type="match status" value="1"/>
</dbReference>
<protein>
    <recommendedName>
        <fullName evidence="5">HTH tetR-type domain-containing protein</fullName>
    </recommendedName>
</protein>
<dbReference type="AlphaFoldDB" id="A0A1R1ELV7"/>
<evidence type="ECO:0000259" key="5">
    <source>
        <dbReference type="PROSITE" id="PS50977"/>
    </source>
</evidence>
<dbReference type="PANTHER" id="PTHR47506">
    <property type="entry name" value="TRANSCRIPTIONAL REGULATORY PROTEIN"/>
    <property type="match status" value="1"/>
</dbReference>
<comment type="caution">
    <text evidence="6">The sequence shown here is derived from an EMBL/GenBank/DDBJ whole genome shotgun (WGS) entry which is preliminary data.</text>
</comment>
<reference evidence="6 7" key="1">
    <citation type="submission" date="2016-11" db="EMBL/GenBank/DDBJ databases">
        <title>Paenibacillus species isolates.</title>
        <authorList>
            <person name="Beno S.M."/>
        </authorList>
    </citation>
    <scope>NUCLEOTIDE SEQUENCE [LARGE SCALE GENOMIC DNA]</scope>
    <source>
        <strain evidence="6 7">FSL R5-0378</strain>
    </source>
</reference>
<gene>
    <name evidence="6" type="ORF">BK138_22075</name>
</gene>
<sequence>MPQFSPAEKEKLRQDLIDAGKKLFAAQGLKKTSLEQLTAATGIAKSTFYAFYDSKEALYLDLLELESAGMEERVWAAVEKQSDAYNGIIAYLRQMVLELKTNPLTKKLIMHPQEMELLRRRVPPEFIERKLQRNVIPLMNYIEQQQIKGEIINKDSGVIVGMMRAAMLIEVHKQEFDEKLYAEIEEIMFHAVASALTISPVSTKE</sequence>
<name>A0A1R1ELV7_9BACL</name>
<dbReference type="InterPro" id="IPR009057">
    <property type="entry name" value="Homeodomain-like_sf"/>
</dbReference>
<dbReference type="EMBL" id="MRTP01000006">
    <property type="protein sequence ID" value="OMF52759.1"/>
    <property type="molecule type" value="Genomic_DNA"/>
</dbReference>
<evidence type="ECO:0000256" key="3">
    <source>
        <dbReference type="ARBA" id="ARBA00023163"/>
    </source>
</evidence>
<dbReference type="InterPro" id="IPR001647">
    <property type="entry name" value="HTH_TetR"/>
</dbReference>
<keyword evidence="7" id="KW-1185">Reference proteome</keyword>
<keyword evidence="2 4" id="KW-0238">DNA-binding</keyword>
<accession>A0A1R1ELV7</accession>